<reference evidence="4 5" key="1">
    <citation type="submission" date="2024-06" db="EMBL/GenBank/DDBJ databases">
        <authorList>
            <person name="Kraege A."/>
            <person name="Thomma B."/>
        </authorList>
    </citation>
    <scope>NUCLEOTIDE SEQUENCE [LARGE SCALE GENOMIC DNA]</scope>
</reference>
<organism evidence="4 5">
    <name type="scientific">Coccomyxa viridis</name>
    <dbReference type="NCBI Taxonomy" id="1274662"/>
    <lineage>
        <taxon>Eukaryota</taxon>
        <taxon>Viridiplantae</taxon>
        <taxon>Chlorophyta</taxon>
        <taxon>core chlorophytes</taxon>
        <taxon>Trebouxiophyceae</taxon>
        <taxon>Trebouxiophyceae incertae sedis</taxon>
        <taxon>Coccomyxaceae</taxon>
        <taxon>Coccomyxa</taxon>
    </lineage>
</organism>
<dbReference type="EMBL" id="CAXHTA020000008">
    <property type="protein sequence ID" value="CAL5223489.1"/>
    <property type="molecule type" value="Genomic_DNA"/>
</dbReference>
<accession>A0ABP1FWX9</accession>
<proteinExistence type="predicted"/>
<evidence type="ECO:0000256" key="3">
    <source>
        <dbReference type="ARBA" id="ARBA00022737"/>
    </source>
</evidence>
<evidence type="ECO:0000256" key="2">
    <source>
        <dbReference type="ARBA" id="ARBA00022614"/>
    </source>
</evidence>
<keyword evidence="5" id="KW-1185">Reference proteome</keyword>
<keyword evidence="3" id="KW-0677">Repeat</keyword>
<evidence type="ECO:0000256" key="1">
    <source>
        <dbReference type="ARBA" id="ARBA00004430"/>
    </source>
</evidence>
<comment type="subcellular location">
    <subcellularLocation>
        <location evidence="1">Cytoplasm</location>
        <location evidence="1">Cytoskeleton</location>
        <location evidence="1">Cilium axoneme</location>
    </subcellularLocation>
</comment>
<gene>
    <name evidence="4" type="primary">g6014</name>
    <name evidence="4" type="ORF">VP750_LOCUS5148</name>
</gene>
<evidence type="ECO:0000313" key="4">
    <source>
        <dbReference type="EMBL" id="CAL5223489.1"/>
    </source>
</evidence>
<dbReference type="PANTHER" id="PTHR48051:SF1">
    <property type="entry name" value="RAS SUPPRESSOR PROTEIN 1"/>
    <property type="match status" value="1"/>
</dbReference>
<dbReference type="InterPro" id="IPR050216">
    <property type="entry name" value="LRR_domain-containing"/>
</dbReference>
<keyword evidence="2" id="KW-0433">Leucine-rich repeat</keyword>
<dbReference type="InterPro" id="IPR032675">
    <property type="entry name" value="LRR_dom_sf"/>
</dbReference>
<dbReference type="PANTHER" id="PTHR48051">
    <property type="match status" value="1"/>
</dbReference>
<sequence>MAEGMEGPWATFDALPVDLIQRIAAMIPDSSDPVTQRTKHRLHLVSRRFNEALREPCDVWQNLTLHAKQISKCQPWFVNWLRPRATAVQTLDATFSSDDAHRLELLLSLLGRTLKELTLRSDQTDLVFGCSHISQPVLQHLACCPQLRQLNITSAELMAVDLSALSYLTALEDMSLTSKYDHTHHSLPEPLLGLASLRILSVRFPSLTSLQNGISRLTMLETLRIEGLQGTLVVEPGVGRLGALKSLMFKNCSWLGDIGPNRPPWCPALTGLTSLTELVFDHCPMLNTLPDAVCDVTSLERLSLSTGAGAWGGDHARRRSMDLQVPNNLGKLTNLRTLAIGHKLVKAIPEPVLQLTGLEELAITYCKLQRLPSNLAAMHRLRCLNLQGNPWLQIQDSDDWDSMTCLQSLTLSDISNLSPKSSFLAITRLPSLRHVSLKGSMPVDSLSFKTLMQLSHTLGARGIPVEA</sequence>
<comment type="caution">
    <text evidence="4">The sequence shown here is derived from an EMBL/GenBank/DDBJ whole genome shotgun (WGS) entry which is preliminary data.</text>
</comment>
<dbReference type="SUPFAM" id="SSF52058">
    <property type="entry name" value="L domain-like"/>
    <property type="match status" value="1"/>
</dbReference>
<protein>
    <submittedName>
        <fullName evidence="4">G6014 protein</fullName>
    </submittedName>
</protein>
<evidence type="ECO:0000313" key="5">
    <source>
        <dbReference type="Proteomes" id="UP001497392"/>
    </source>
</evidence>
<name>A0ABP1FWX9_9CHLO</name>
<dbReference type="Proteomes" id="UP001497392">
    <property type="component" value="Unassembled WGS sequence"/>
</dbReference>
<dbReference type="Gene3D" id="3.80.10.10">
    <property type="entry name" value="Ribonuclease Inhibitor"/>
    <property type="match status" value="2"/>
</dbReference>